<comment type="caution">
    <text evidence="1">The sequence shown here is derived from an EMBL/GenBank/DDBJ whole genome shotgun (WGS) entry which is preliminary data.</text>
</comment>
<proteinExistence type="predicted"/>
<name>A0ACC6QG53_9ACTN</name>
<organism evidence="1 2">
    <name type="scientific">Streptomyces pratisoli</name>
    <dbReference type="NCBI Taxonomy" id="3139917"/>
    <lineage>
        <taxon>Bacteria</taxon>
        <taxon>Bacillati</taxon>
        <taxon>Actinomycetota</taxon>
        <taxon>Actinomycetes</taxon>
        <taxon>Kitasatosporales</taxon>
        <taxon>Streptomycetaceae</taxon>
        <taxon>Streptomyces</taxon>
    </lineage>
</organism>
<dbReference type="EMBL" id="JBBKAI010000002">
    <property type="protein sequence ID" value="MEJ8656777.1"/>
    <property type="molecule type" value="Genomic_DNA"/>
</dbReference>
<protein>
    <submittedName>
        <fullName evidence="1">DUF1254 domain-containing protein</fullName>
    </submittedName>
</protein>
<evidence type="ECO:0000313" key="1">
    <source>
        <dbReference type="EMBL" id="MEJ8656777.1"/>
    </source>
</evidence>
<reference evidence="1" key="1">
    <citation type="submission" date="2024-03" db="EMBL/GenBank/DDBJ databases">
        <title>Novel Streptomyces species of biotechnological and ecological value are a feature of Machair soil.</title>
        <authorList>
            <person name="Prole J.R."/>
            <person name="Goodfellow M."/>
            <person name="Allenby N."/>
            <person name="Ward A.C."/>
        </authorList>
    </citation>
    <scope>NUCLEOTIDE SEQUENCE</scope>
    <source>
        <strain evidence="1">MS1.AVA.4</strain>
    </source>
</reference>
<sequence>MADATVTEALAAEAYVYGYPLVYELTMAGALVRKGIGRLPPTPFNAFAHARKLADHHDTFASVSNDTVPSVAQLDLSGGPLVLHVPGSEGSAYHVVQFVDAWSNPFAYVGSRATGTEGGRWLIAPPGWAGREPDGVRGVIDAPSAVVTAVGRWSCDGPDDLPRVAALQDTLAVEALDGREHRAGLPTPEPGVREALGFFEKLRVWMADFPPSAEDAAYQQKFQPLGLLEEGPSPYVSPAAGLAMALKDGFVQGRSRIEEALRSRAGDGAGSGEWALDPHAHDYNLDHFGVGTHDSPRWKIADREESYLVRAVAARSALWGNHGYESVQAEVFTDADGEGLTGSRAYTLRFEQPPPVESFWTVTMYDTPDHYLVANPIGRYSIGDRTPGLVHADDGSLTVHIQQESPADPAEAANWLPAPPGDFRPVVRLYAPKEDVLDGSYRLPRIERRR</sequence>
<keyword evidence="2" id="KW-1185">Reference proteome</keyword>
<dbReference type="Proteomes" id="UP001375539">
    <property type="component" value="Unassembled WGS sequence"/>
</dbReference>
<accession>A0ACC6QG53</accession>
<evidence type="ECO:0000313" key="2">
    <source>
        <dbReference type="Proteomes" id="UP001375539"/>
    </source>
</evidence>
<gene>
    <name evidence="1" type="ORF">WKI58_09585</name>
</gene>